<reference evidence="3" key="1">
    <citation type="submission" date="2018-06" db="EMBL/GenBank/DDBJ databases">
        <authorList>
            <person name="Zhirakovskaya E."/>
        </authorList>
    </citation>
    <scope>NUCLEOTIDE SEQUENCE</scope>
</reference>
<dbReference type="SUPFAM" id="SSF56925">
    <property type="entry name" value="OMPA-like"/>
    <property type="match status" value="1"/>
</dbReference>
<evidence type="ECO:0000259" key="2">
    <source>
        <dbReference type="Pfam" id="PF13505"/>
    </source>
</evidence>
<evidence type="ECO:0000313" key="3">
    <source>
        <dbReference type="EMBL" id="VAW60299.1"/>
    </source>
</evidence>
<gene>
    <name evidence="3" type="ORF">MNBD_GAMMA08-484</name>
</gene>
<name>A0A3B0XFD7_9ZZZZ</name>
<dbReference type="InterPro" id="IPR011250">
    <property type="entry name" value="OMP/PagP_B-barrel"/>
</dbReference>
<dbReference type="Gene3D" id="2.40.160.20">
    <property type="match status" value="1"/>
</dbReference>
<dbReference type="Pfam" id="PF13505">
    <property type="entry name" value="OMP_b-brl"/>
    <property type="match status" value="1"/>
</dbReference>
<keyword evidence="1" id="KW-0732">Signal</keyword>
<sequence>MKKIILKATMLAIVCTASTTAAADNTGDTYFGAQYAIGSYNEDGFEEINPTALVGRFGKFFSDNFALEGRLGIGLQDDSIDIFGTDVSLEIDTLFGVYGVGHFNLNEASSVYGLIGFTRAETTVSAPGFTSESDDETGLSFGVGADIGIGNNVALNIEYTQYLNKSDFDFSAIGLGAVFSF</sequence>
<dbReference type="InterPro" id="IPR027385">
    <property type="entry name" value="Beta-barrel_OMP"/>
</dbReference>
<evidence type="ECO:0000256" key="1">
    <source>
        <dbReference type="ARBA" id="ARBA00022729"/>
    </source>
</evidence>
<accession>A0A3B0XFD7</accession>
<feature type="domain" description="Outer membrane protein beta-barrel" evidence="2">
    <location>
        <begin position="11"/>
        <end position="181"/>
    </location>
</feature>
<protein>
    <recommendedName>
        <fullName evidence="2">Outer membrane protein beta-barrel domain-containing protein</fullName>
    </recommendedName>
</protein>
<dbReference type="AlphaFoldDB" id="A0A3B0XFD7"/>
<proteinExistence type="predicted"/>
<organism evidence="3">
    <name type="scientific">hydrothermal vent metagenome</name>
    <dbReference type="NCBI Taxonomy" id="652676"/>
    <lineage>
        <taxon>unclassified sequences</taxon>
        <taxon>metagenomes</taxon>
        <taxon>ecological metagenomes</taxon>
    </lineage>
</organism>
<dbReference type="EMBL" id="UOFH01000134">
    <property type="protein sequence ID" value="VAW60299.1"/>
    <property type="molecule type" value="Genomic_DNA"/>
</dbReference>